<evidence type="ECO:0000256" key="5">
    <source>
        <dbReference type="ARBA" id="ARBA00023136"/>
    </source>
</evidence>
<feature type="transmembrane region" description="Helical" evidence="7">
    <location>
        <begin position="171"/>
        <end position="191"/>
    </location>
</feature>
<organism evidence="9 10">
    <name type="scientific">Nocardioides bruguierae</name>
    <dbReference type="NCBI Taxonomy" id="2945102"/>
    <lineage>
        <taxon>Bacteria</taxon>
        <taxon>Bacillati</taxon>
        <taxon>Actinomycetota</taxon>
        <taxon>Actinomycetes</taxon>
        <taxon>Propionibacteriales</taxon>
        <taxon>Nocardioidaceae</taxon>
        <taxon>Nocardioides</taxon>
    </lineage>
</organism>
<dbReference type="Pfam" id="PF05425">
    <property type="entry name" value="CopD"/>
    <property type="match status" value="1"/>
</dbReference>
<feature type="transmembrane region" description="Helical" evidence="7">
    <location>
        <begin position="474"/>
        <end position="497"/>
    </location>
</feature>
<feature type="transmembrane region" description="Helical" evidence="7">
    <location>
        <begin position="588"/>
        <end position="609"/>
    </location>
</feature>
<feature type="transmembrane region" description="Helical" evidence="7">
    <location>
        <begin position="85"/>
        <end position="108"/>
    </location>
</feature>
<keyword evidence="5 7" id="KW-0472">Membrane</keyword>
<evidence type="ECO:0000256" key="2">
    <source>
        <dbReference type="ARBA" id="ARBA00022475"/>
    </source>
</evidence>
<dbReference type="Proteomes" id="UP001139485">
    <property type="component" value="Unassembled WGS sequence"/>
</dbReference>
<dbReference type="InterPro" id="IPR019108">
    <property type="entry name" value="Caa3_assmbl_CtaG-rel"/>
</dbReference>
<evidence type="ECO:0000256" key="1">
    <source>
        <dbReference type="ARBA" id="ARBA00004651"/>
    </source>
</evidence>
<dbReference type="GO" id="GO:0006825">
    <property type="term" value="P:copper ion transport"/>
    <property type="evidence" value="ECO:0007669"/>
    <property type="project" value="InterPro"/>
</dbReference>
<comment type="subcellular location">
    <subcellularLocation>
        <location evidence="1">Cell membrane</location>
        <topology evidence="1">Multi-pass membrane protein</topology>
    </subcellularLocation>
</comment>
<feature type="transmembrane region" description="Helical" evidence="7">
    <location>
        <begin position="226"/>
        <end position="251"/>
    </location>
</feature>
<dbReference type="EMBL" id="JAMOIL010000008">
    <property type="protein sequence ID" value="MCM0620214.1"/>
    <property type="molecule type" value="Genomic_DNA"/>
</dbReference>
<evidence type="ECO:0000256" key="6">
    <source>
        <dbReference type="SAM" id="MobiDB-lite"/>
    </source>
</evidence>
<feature type="domain" description="Copper resistance protein D" evidence="8">
    <location>
        <begin position="261"/>
        <end position="368"/>
    </location>
</feature>
<evidence type="ECO:0000256" key="7">
    <source>
        <dbReference type="SAM" id="Phobius"/>
    </source>
</evidence>
<feature type="transmembrane region" description="Helical" evidence="7">
    <location>
        <begin position="129"/>
        <end position="151"/>
    </location>
</feature>
<feature type="transmembrane region" description="Helical" evidence="7">
    <location>
        <begin position="42"/>
        <end position="65"/>
    </location>
</feature>
<feature type="region of interest" description="Disordered" evidence="6">
    <location>
        <begin position="1"/>
        <end position="34"/>
    </location>
</feature>
<feature type="transmembrane region" description="Helical" evidence="7">
    <location>
        <begin position="301"/>
        <end position="318"/>
    </location>
</feature>
<evidence type="ECO:0000313" key="10">
    <source>
        <dbReference type="Proteomes" id="UP001139485"/>
    </source>
</evidence>
<dbReference type="InterPro" id="IPR008457">
    <property type="entry name" value="Cu-R_CopD_dom"/>
</dbReference>
<dbReference type="PANTHER" id="PTHR34820">
    <property type="entry name" value="INNER MEMBRANE PROTEIN YEBZ"/>
    <property type="match status" value="1"/>
</dbReference>
<feature type="transmembrane region" description="Helical" evidence="7">
    <location>
        <begin position="562"/>
        <end position="581"/>
    </location>
</feature>
<evidence type="ECO:0000313" key="9">
    <source>
        <dbReference type="EMBL" id="MCM0620214.1"/>
    </source>
</evidence>
<feature type="transmembrane region" description="Helical" evidence="7">
    <location>
        <begin position="409"/>
        <end position="428"/>
    </location>
</feature>
<dbReference type="PANTHER" id="PTHR34820:SF4">
    <property type="entry name" value="INNER MEMBRANE PROTEIN YEBZ"/>
    <property type="match status" value="1"/>
</dbReference>
<reference evidence="9" key="1">
    <citation type="submission" date="2022-05" db="EMBL/GenBank/DDBJ databases">
        <authorList>
            <person name="Tuo L."/>
        </authorList>
    </citation>
    <scope>NUCLEOTIDE SEQUENCE</scope>
    <source>
        <strain evidence="9">BSK12Z-4</strain>
    </source>
</reference>
<keyword evidence="10" id="KW-1185">Reference proteome</keyword>
<keyword evidence="3 7" id="KW-0812">Transmembrane</keyword>
<feature type="transmembrane region" description="Helical" evidence="7">
    <location>
        <begin position="198"/>
        <end position="214"/>
    </location>
</feature>
<keyword evidence="2" id="KW-1003">Cell membrane</keyword>
<evidence type="ECO:0000256" key="4">
    <source>
        <dbReference type="ARBA" id="ARBA00022989"/>
    </source>
</evidence>
<dbReference type="Pfam" id="PF09678">
    <property type="entry name" value="Caa3_CtaG"/>
    <property type="match status" value="1"/>
</dbReference>
<feature type="transmembrane region" description="Helical" evidence="7">
    <location>
        <begin position="271"/>
        <end position="295"/>
    </location>
</feature>
<proteinExistence type="predicted"/>
<protein>
    <submittedName>
        <fullName evidence="9">Bifunctional copper resistance protein CopD/cytochrome c oxidase assembly protein</fullName>
    </submittedName>
</protein>
<dbReference type="GO" id="GO:0005886">
    <property type="term" value="C:plasma membrane"/>
    <property type="evidence" value="ECO:0007669"/>
    <property type="project" value="UniProtKB-SubCell"/>
</dbReference>
<feature type="transmembrane region" description="Helical" evidence="7">
    <location>
        <begin position="639"/>
        <end position="661"/>
    </location>
</feature>
<dbReference type="InterPro" id="IPR032694">
    <property type="entry name" value="CopC/D"/>
</dbReference>
<evidence type="ECO:0000259" key="8">
    <source>
        <dbReference type="Pfam" id="PF05425"/>
    </source>
</evidence>
<sequence>MTSTEPDAGATEQPGTEQPATEQPTTEQPGAAAVVSRPRGPVAGALVIAGLLVLWLTLELAGGAPVPAPEGLPDPGPLTGWGLPIVTYAAMLVGLVVVGSLLVPLLALPSPSTELTGRSVRAVLTVRRLAPVWAVLALVELVLTWSDQFAIPVSGFSWRAVQGFALEVDQGQALLVQAGLALVVAVAARFVFSVHASVWVLVIALVALLPPAFTGHSSASGSHDTAIVSLVVHVGAVGLWTGGVVALWWYLADRPRPRAVAARRFSSLAAWCFFVVAVTGVVNAAVRIATFSGWFTSDYGRAALVKVLLLVLLGVVAARARALVHTRVAAAAAEGEDAATSAAWRPLVTLTGIELSLMAAAVGLGVALSRTPPPVGEPYSSAAESLLGGPIPPAVTVEHLLTLVQPSGIGMAVVGLGGAGYVVGLVTLRRRGDSWPWWRAVLWFAGLAVVAYATMGGVGVYGTVMFSAHMGAHMLISMIAPIMLVLGNPIVLALRALPGADVPGGRGPRQMLSDFLRLPYVAFFTHPVVAAVNFVGSLYVIYLSGLFDWLMETHVGHAAMELHFLLAGYLFFEVLIGSAPLAHRLGHLARLGLLLGSMSFHAFFAVALMSSERIIGADYYSILDLSYVDLADDQRLGGAITWGTGEIPMVLVLIVLVAQWFTSDQRAARRADRRADADGDADLEAYNRMLAGLAQRDGGAGTGTGAEKQD</sequence>
<feature type="transmembrane region" description="Helical" evidence="7">
    <location>
        <begin position="518"/>
        <end position="542"/>
    </location>
</feature>
<feature type="transmembrane region" description="Helical" evidence="7">
    <location>
        <begin position="440"/>
        <end position="462"/>
    </location>
</feature>
<gene>
    <name evidence="9" type="ORF">M8330_07890</name>
</gene>
<name>A0A9X2IFA5_9ACTN</name>
<dbReference type="RefSeq" id="WP_250826880.1">
    <property type="nucleotide sequence ID" value="NZ_JAMOIL010000008.1"/>
</dbReference>
<feature type="compositionally biased region" description="Low complexity" evidence="6">
    <location>
        <begin position="11"/>
        <end position="30"/>
    </location>
</feature>
<feature type="transmembrane region" description="Helical" evidence="7">
    <location>
        <begin position="347"/>
        <end position="368"/>
    </location>
</feature>
<evidence type="ECO:0000256" key="3">
    <source>
        <dbReference type="ARBA" id="ARBA00022692"/>
    </source>
</evidence>
<comment type="caution">
    <text evidence="9">The sequence shown here is derived from an EMBL/GenBank/DDBJ whole genome shotgun (WGS) entry which is preliminary data.</text>
</comment>
<keyword evidence="4 7" id="KW-1133">Transmembrane helix</keyword>
<dbReference type="AlphaFoldDB" id="A0A9X2IFA5"/>
<accession>A0A9X2IFA5</accession>